<protein>
    <submittedName>
        <fullName evidence="1">Uncharacterized protein</fullName>
    </submittedName>
</protein>
<accession>A0A151JW13</accession>
<evidence type="ECO:0000313" key="2">
    <source>
        <dbReference type="Proteomes" id="UP000078541"/>
    </source>
</evidence>
<gene>
    <name evidence="1" type="ORF">ALC56_08148</name>
</gene>
<name>A0A151JW13_9HYME</name>
<organism evidence="1 2">
    <name type="scientific">Trachymyrmex septentrionalis</name>
    <dbReference type="NCBI Taxonomy" id="34720"/>
    <lineage>
        <taxon>Eukaryota</taxon>
        <taxon>Metazoa</taxon>
        <taxon>Ecdysozoa</taxon>
        <taxon>Arthropoda</taxon>
        <taxon>Hexapoda</taxon>
        <taxon>Insecta</taxon>
        <taxon>Pterygota</taxon>
        <taxon>Neoptera</taxon>
        <taxon>Endopterygota</taxon>
        <taxon>Hymenoptera</taxon>
        <taxon>Apocrita</taxon>
        <taxon>Aculeata</taxon>
        <taxon>Formicoidea</taxon>
        <taxon>Formicidae</taxon>
        <taxon>Myrmicinae</taxon>
        <taxon>Trachymyrmex</taxon>
    </lineage>
</organism>
<dbReference type="Proteomes" id="UP000078541">
    <property type="component" value="Unassembled WGS sequence"/>
</dbReference>
<reference evidence="1 2" key="1">
    <citation type="submission" date="2016-03" db="EMBL/GenBank/DDBJ databases">
        <title>Trachymyrmex septentrionalis WGS genome.</title>
        <authorList>
            <person name="Nygaard S."/>
            <person name="Hu H."/>
            <person name="Boomsma J."/>
            <person name="Zhang G."/>
        </authorList>
    </citation>
    <scope>NUCLEOTIDE SEQUENCE [LARGE SCALE GENOMIC DNA]</scope>
    <source>
        <strain evidence="1">Tsep2-gDNA-1</strain>
        <tissue evidence="1">Whole body</tissue>
    </source>
</reference>
<proteinExistence type="predicted"/>
<dbReference type="EMBL" id="KQ981701">
    <property type="protein sequence ID" value="KYN37491.1"/>
    <property type="molecule type" value="Genomic_DNA"/>
</dbReference>
<sequence>MVWYLSSEAYKRREDWEYPETSDHQSDNEFGLLWLTLLSSLTHSTKSPCIEVLSRTKNTPPSFSPINKSDASCRDIAPKYQLERINYN</sequence>
<dbReference type="AlphaFoldDB" id="A0A151JW13"/>
<evidence type="ECO:0000313" key="1">
    <source>
        <dbReference type="EMBL" id="KYN37491.1"/>
    </source>
</evidence>
<keyword evidence="2" id="KW-1185">Reference proteome</keyword>